<dbReference type="Proteomes" id="UP001302602">
    <property type="component" value="Unassembled WGS sequence"/>
</dbReference>
<evidence type="ECO:0008006" key="3">
    <source>
        <dbReference type="Google" id="ProtNLM"/>
    </source>
</evidence>
<evidence type="ECO:0000313" key="1">
    <source>
        <dbReference type="EMBL" id="KAK4128992.1"/>
    </source>
</evidence>
<protein>
    <recommendedName>
        <fullName evidence="3">F-box domain-containing protein</fullName>
    </recommendedName>
</protein>
<dbReference type="AlphaFoldDB" id="A0AAN6Z8I6"/>
<accession>A0AAN6Z8I6</accession>
<gene>
    <name evidence="1" type="ORF">N657DRAFT_49408</name>
</gene>
<proteinExistence type="predicted"/>
<organism evidence="1 2">
    <name type="scientific">Parathielavia appendiculata</name>
    <dbReference type="NCBI Taxonomy" id="2587402"/>
    <lineage>
        <taxon>Eukaryota</taxon>
        <taxon>Fungi</taxon>
        <taxon>Dikarya</taxon>
        <taxon>Ascomycota</taxon>
        <taxon>Pezizomycotina</taxon>
        <taxon>Sordariomycetes</taxon>
        <taxon>Sordariomycetidae</taxon>
        <taxon>Sordariales</taxon>
        <taxon>Chaetomiaceae</taxon>
        <taxon>Parathielavia</taxon>
    </lineage>
</organism>
<keyword evidence="2" id="KW-1185">Reference proteome</keyword>
<reference evidence="1" key="2">
    <citation type="submission" date="2023-05" db="EMBL/GenBank/DDBJ databases">
        <authorList>
            <consortium name="Lawrence Berkeley National Laboratory"/>
            <person name="Steindorff A."/>
            <person name="Hensen N."/>
            <person name="Bonometti L."/>
            <person name="Westerberg I."/>
            <person name="Brannstrom I.O."/>
            <person name="Guillou S."/>
            <person name="Cros-Aarteil S."/>
            <person name="Calhoun S."/>
            <person name="Haridas S."/>
            <person name="Kuo A."/>
            <person name="Mondo S."/>
            <person name="Pangilinan J."/>
            <person name="Riley R."/>
            <person name="Labutti K."/>
            <person name="Andreopoulos B."/>
            <person name="Lipzen A."/>
            <person name="Chen C."/>
            <person name="Yanf M."/>
            <person name="Daum C."/>
            <person name="Ng V."/>
            <person name="Clum A."/>
            <person name="Ohm R."/>
            <person name="Martin F."/>
            <person name="Silar P."/>
            <person name="Natvig D."/>
            <person name="Lalanne C."/>
            <person name="Gautier V."/>
            <person name="Ament-Velasquez S.L."/>
            <person name="Kruys A."/>
            <person name="Hutchinson M.I."/>
            <person name="Powell A.J."/>
            <person name="Barry K."/>
            <person name="Miller A.N."/>
            <person name="Grigoriev I.V."/>
            <person name="Debuchy R."/>
            <person name="Gladieux P."/>
            <person name="Thoren M.H."/>
            <person name="Johannesson H."/>
        </authorList>
    </citation>
    <scope>NUCLEOTIDE SEQUENCE</scope>
    <source>
        <strain evidence="1">CBS 731.68</strain>
    </source>
</reference>
<sequence length="127" mass="14725">MYTNTIFPYSRPRFANSSGPFSEEHRVHCRECIKFKMSDSSFIFSGLPREFWDRITEHLFAKDCGNLAVTSKKMEEICRVRLWDNTRFTPSPRKASRTSCSGSSPIVRQIARRQVTVLCSMSISSRF</sequence>
<evidence type="ECO:0000313" key="2">
    <source>
        <dbReference type="Proteomes" id="UP001302602"/>
    </source>
</evidence>
<comment type="caution">
    <text evidence="1">The sequence shown here is derived from an EMBL/GenBank/DDBJ whole genome shotgun (WGS) entry which is preliminary data.</text>
</comment>
<dbReference type="GeneID" id="87824419"/>
<reference evidence="1" key="1">
    <citation type="journal article" date="2023" name="Mol. Phylogenet. Evol.">
        <title>Genome-scale phylogeny and comparative genomics of the fungal order Sordariales.</title>
        <authorList>
            <person name="Hensen N."/>
            <person name="Bonometti L."/>
            <person name="Westerberg I."/>
            <person name="Brannstrom I.O."/>
            <person name="Guillou S."/>
            <person name="Cros-Aarteil S."/>
            <person name="Calhoun S."/>
            <person name="Haridas S."/>
            <person name="Kuo A."/>
            <person name="Mondo S."/>
            <person name="Pangilinan J."/>
            <person name="Riley R."/>
            <person name="LaButti K."/>
            <person name="Andreopoulos B."/>
            <person name="Lipzen A."/>
            <person name="Chen C."/>
            <person name="Yan M."/>
            <person name="Daum C."/>
            <person name="Ng V."/>
            <person name="Clum A."/>
            <person name="Steindorff A."/>
            <person name="Ohm R.A."/>
            <person name="Martin F."/>
            <person name="Silar P."/>
            <person name="Natvig D.O."/>
            <person name="Lalanne C."/>
            <person name="Gautier V."/>
            <person name="Ament-Velasquez S.L."/>
            <person name="Kruys A."/>
            <person name="Hutchinson M.I."/>
            <person name="Powell A.J."/>
            <person name="Barry K."/>
            <person name="Miller A.N."/>
            <person name="Grigoriev I.V."/>
            <person name="Debuchy R."/>
            <person name="Gladieux P."/>
            <person name="Hiltunen Thoren M."/>
            <person name="Johannesson H."/>
        </authorList>
    </citation>
    <scope>NUCLEOTIDE SEQUENCE</scope>
    <source>
        <strain evidence="1">CBS 731.68</strain>
    </source>
</reference>
<dbReference type="RefSeq" id="XP_062652763.1">
    <property type="nucleotide sequence ID" value="XM_062787649.1"/>
</dbReference>
<name>A0AAN6Z8I6_9PEZI</name>
<dbReference type="EMBL" id="MU853223">
    <property type="protein sequence ID" value="KAK4128992.1"/>
    <property type="molecule type" value="Genomic_DNA"/>
</dbReference>